<dbReference type="AlphaFoldDB" id="A0A1S4C4I8"/>
<dbReference type="GO" id="GO:0015074">
    <property type="term" value="P:DNA integration"/>
    <property type="evidence" value="ECO:0007669"/>
    <property type="project" value="InterPro"/>
</dbReference>
<dbReference type="Gene3D" id="3.30.420.10">
    <property type="entry name" value="Ribonuclease H-like superfamily/Ribonuclease H"/>
    <property type="match status" value="2"/>
</dbReference>
<dbReference type="KEGG" id="nta:107815051"/>
<dbReference type="OMA" id="TCASISM"/>
<dbReference type="InterPro" id="IPR001584">
    <property type="entry name" value="Integrase_cat-core"/>
</dbReference>
<name>A0A1S4C4I8_TOBAC</name>
<dbReference type="InterPro" id="IPR036397">
    <property type="entry name" value="RNaseH_sf"/>
</dbReference>
<evidence type="ECO:0000259" key="2">
    <source>
        <dbReference type="PROSITE" id="PS50994"/>
    </source>
</evidence>
<dbReference type="InterPro" id="IPR023780">
    <property type="entry name" value="Chromo_domain"/>
</dbReference>
<feature type="domain" description="Integrase catalytic" evidence="2">
    <location>
        <begin position="1"/>
        <end position="162"/>
    </location>
</feature>
<dbReference type="OrthoDB" id="1305349at2759"/>
<dbReference type="STRING" id="4097.A0A1S4C4I8"/>
<dbReference type="Pfam" id="PF00385">
    <property type="entry name" value="Chromo"/>
    <property type="match status" value="1"/>
</dbReference>
<dbReference type="PANTHER" id="PTHR45835">
    <property type="entry name" value="YALI0A06105P"/>
    <property type="match status" value="1"/>
</dbReference>
<dbReference type="SUPFAM" id="SSF53098">
    <property type="entry name" value="Ribonuclease H-like"/>
    <property type="match status" value="1"/>
</dbReference>
<feature type="domain" description="Chromo" evidence="1">
    <location>
        <begin position="192"/>
        <end position="229"/>
    </location>
</feature>
<dbReference type="InterPro" id="IPR000953">
    <property type="entry name" value="Chromo/chromo_shadow_dom"/>
</dbReference>
<accession>A0A1S4C4I8</accession>
<gene>
    <name evidence="3" type="primary">LOC107815051</name>
</gene>
<dbReference type="PROSITE" id="PS50994">
    <property type="entry name" value="INTEGRASE"/>
    <property type="match status" value="1"/>
</dbReference>
<dbReference type="GO" id="GO:0003676">
    <property type="term" value="F:nucleic acid binding"/>
    <property type="evidence" value="ECO:0007669"/>
    <property type="project" value="InterPro"/>
</dbReference>
<dbReference type="PANTHER" id="PTHR45835:SF104">
    <property type="entry name" value="PROTEIN NYNRIN-LIKE"/>
    <property type="match status" value="1"/>
</dbReference>
<organism evidence="3">
    <name type="scientific">Nicotiana tabacum</name>
    <name type="common">Common tobacco</name>
    <dbReference type="NCBI Taxonomy" id="4097"/>
    <lineage>
        <taxon>Eukaryota</taxon>
        <taxon>Viridiplantae</taxon>
        <taxon>Streptophyta</taxon>
        <taxon>Embryophyta</taxon>
        <taxon>Tracheophyta</taxon>
        <taxon>Spermatophyta</taxon>
        <taxon>Magnoliopsida</taxon>
        <taxon>eudicotyledons</taxon>
        <taxon>Gunneridae</taxon>
        <taxon>Pentapetalae</taxon>
        <taxon>asterids</taxon>
        <taxon>lamiids</taxon>
        <taxon>Solanales</taxon>
        <taxon>Solanaceae</taxon>
        <taxon>Nicotianoideae</taxon>
        <taxon>Nicotianeae</taxon>
        <taxon>Nicotiana</taxon>
    </lineage>
</organism>
<evidence type="ECO:0000313" key="3">
    <source>
        <dbReference type="RefSeq" id="XP_016496050.1"/>
    </source>
</evidence>
<reference evidence="3" key="1">
    <citation type="submission" date="2025-08" db="UniProtKB">
        <authorList>
            <consortium name="RefSeq"/>
        </authorList>
    </citation>
    <scope>IDENTIFICATION</scope>
</reference>
<protein>
    <submittedName>
        <fullName evidence="3">Uncharacterized protein</fullName>
    </submittedName>
</protein>
<evidence type="ECO:0000259" key="1">
    <source>
        <dbReference type="PROSITE" id="PS50013"/>
    </source>
</evidence>
<dbReference type="RefSeq" id="XP_016496050.1">
    <property type="nucleotide sequence ID" value="XM_016640564.1"/>
</dbReference>
<dbReference type="InterPro" id="IPR012337">
    <property type="entry name" value="RNaseH-like_sf"/>
</dbReference>
<dbReference type="InterPro" id="IPR016197">
    <property type="entry name" value="Chromo-like_dom_sf"/>
</dbReference>
<proteinExistence type="predicted"/>
<dbReference type="SUPFAM" id="SSF54160">
    <property type="entry name" value="Chromo domain-like"/>
    <property type="match status" value="1"/>
</dbReference>
<dbReference type="PaxDb" id="4097-A0A1S4C4I8"/>
<dbReference type="PROSITE" id="PS50013">
    <property type="entry name" value="CHROMO_2"/>
    <property type="match status" value="1"/>
</dbReference>
<sequence>MDFIDGLPKSKGKTVIWMVVDRLTKYAHFTGLSYLYSDNDVAKRFMKNIYKLDGVPEDIISDRDPIFTTSAEWWYNTTFHTSIQSTQYEALYGQPPPIHLPCMAGGSQVEEVDRNLLTREFKTQLLKYHLKRAQQRMEEQANKHKCDRLSLPAQLQLLLHPTFHVSQLKLCHEFPATITHPPIIKLSNPYYPQPEKIVDRRMIQKGNKAMAHVLVKWKELPSELAIWED</sequence>